<proteinExistence type="inferred from homology"/>
<accession>A0A060TC54</accession>
<protein>
    <submittedName>
        <fullName evidence="8">ARAD1B20460p</fullName>
        <ecNumber evidence="8">3.1.3.16</ecNumber>
    </submittedName>
</protein>
<evidence type="ECO:0000256" key="5">
    <source>
        <dbReference type="RuleBase" id="RU003465"/>
    </source>
</evidence>
<organism evidence="8">
    <name type="scientific">Blastobotrys adeninivorans</name>
    <name type="common">Yeast</name>
    <name type="synonym">Arxula adeninivorans</name>
    <dbReference type="NCBI Taxonomy" id="409370"/>
    <lineage>
        <taxon>Eukaryota</taxon>
        <taxon>Fungi</taxon>
        <taxon>Dikarya</taxon>
        <taxon>Ascomycota</taxon>
        <taxon>Saccharomycotina</taxon>
        <taxon>Dipodascomycetes</taxon>
        <taxon>Dipodascales</taxon>
        <taxon>Trichomonascaceae</taxon>
        <taxon>Blastobotrys</taxon>
    </lineage>
</organism>
<evidence type="ECO:0000259" key="7">
    <source>
        <dbReference type="PROSITE" id="PS51746"/>
    </source>
</evidence>
<feature type="compositionally biased region" description="Basic and acidic residues" evidence="6">
    <location>
        <begin position="29"/>
        <end position="39"/>
    </location>
</feature>
<evidence type="ECO:0000313" key="8">
    <source>
        <dbReference type="EMBL" id="CDP36766.1"/>
    </source>
</evidence>
<reference evidence="8" key="1">
    <citation type="submission" date="2014-02" db="EMBL/GenBank/DDBJ databases">
        <authorList>
            <person name="Genoscope - CEA"/>
        </authorList>
    </citation>
    <scope>NUCLEOTIDE SEQUENCE</scope>
    <source>
        <strain evidence="8">LS3</strain>
    </source>
</reference>
<dbReference type="SUPFAM" id="SSF81606">
    <property type="entry name" value="PP2C-like"/>
    <property type="match status" value="1"/>
</dbReference>
<dbReference type="GO" id="GO:0004722">
    <property type="term" value="F:protein serine/threonine phosphatase activity"/>
    <property type="evidence" value="ECO:0007669"/>
    <property type="project" value="UniProtKB-EC"/>
</dbReference>
<evidence type="ECO:0000256" key="3">
    <source>
        <dbReference type="ARBA" id="ARBA00022801"/>
    </source>
</evidence>
<dbReference type="PROSITE" id="PS51746">
    <property type="entry name" value="PPM_2"/>
    <property type="match status" value="1"/>
</dbReference>
<dbReference type="PROSITE" id="PS01032">
    <property type="entry name" value="PPM_1"/>
    <property type="match status" value="1"/>
</dbReference>
<evidence type="ECO:0000256" key="1">
    <source>
        <dbReference type="ARBA" id="ARBA00006702"/>
    </source>
</evidence>
<gene>
    <name evidence="8" type="ORF">GNLVRS02_ARAD1B20460g</name>
</gene>
<dbReference type="InterPro" id="IPR036457">
    <property type="entry name" value="PPM-type-like_dom_sf"/>
</dbReference>
<dbReference type="SMART" id="SM00332">
    <property type="entry name" value="PP2Cc"/>
    <property type="match status" value="1"/>
</dbReference>
<dbReference type="GO" id="GO:0046872">
    <property type="term" value="F:metal ion binding"/>
    <property type="evidence" value="ECO:0007669"/>
    <property type="project" value="UniProtKB-KW"/>
</dbReference>
<dbReference type="AlphaFoldDB" id="A0A060TC54"/>
<keyword evidence="2" id="KW-0479">Metal-binding</keyword>
<dbReference type="InterPro" id="IPR001932">
    <property type="entry name" value="PPM-type_phosphatase-like_dom"/>
</dbReference>
<dbReference type="EC" id="3.1.3.16" evidence="8"/>
<dbReference type="CDD" id="cd00143">
    <property type="entry name" value="PP2Cc"/>
    <property type="match status" value="1"/>
</dbReference>
<dbReference type="EMBL" id="HG937692">
    <property type="protein sequence ID" value="CDP36766.1"/>
    <property type="molecule type" value="Genomic_DNA"/>
</dbReference>
<feature type="region of interest" description="Disordered" evidence="6">
    <location>
        <begin position="1"/>
        <end position="56"/>
    </location>
</feature>
<evidence type="ECO:0000256" key="4">
    <source>
        <dbReference type="ARBA" id="ARBA00022912"/>
    </source>
</evidence>
<reference evidence="8" key="2">
    <citation type="submission" date="2014-06" db="EMBL/GenBank/DDBJ databases">
        <title>The complete genome of Blastobotrys (Arxula) adeninivorans LS3 - a yeast of biotechnological interest.</title>
        <authorList>
            <person name="Kunze G."/>
            <person name="Gaillardin C."/>
            <person name="Czernicka M."/>
            <person name="Durrens P."/>
            <person name="Martin T."/>
            <person name="Boer E."/>
            <person name="Gabaldon T."/>
            <person name="Cruz J."/>
            <person name="Talla E."/>
            <person name="Marck C."/>
            <person name="Goffeau A."/>
            <person name="Barbe V."/>
            <person name="Baret P."/>
            <person name="Baronian K."/>
            <person name="Beier S."/>
            <person name="Bleykasten C."/>
            <person name="Bode R."/>
            <person name="Casaregola S."/>
            <person name="Despons L."/>
            <person name="Fairhead C."/>
            <person name="Giersberg M."/>
            <person name="Gierski P."/>
            <person name="Hahnel U."/>
            <person name="Hartmann A."/>
            <person name="Jankowska D."/>
            <person name="Jubin C."/>
            <person name="Jung P."/>
            <person name="Lafontaine I."/>
            <person name="Leh-Louis V."/>
            <person name="Lemaire M."/>
            <person name="Marcet-Houben M."/>
            <person name="Mascher M."/>
            <person name="Morel G."/>
            <person name="Richard G.-F."/>
            <person name="Riechen J."/>
            <person name="Sacerdot C."/>
            <person name="Sarkar A."/>
            <person name="Savel G."/>
            <person name="Schacherer J."/>
            <person name="Sherman D."/>
            <person name="Straub M.-L."/>
            <person name="Stein N."/>
            <person name="Thierry A."/>
            <person name="Trautwein-Schult A."/>
            <person name="Westhof E."/>
            <person name="Worch S."/>
            <person name="Dujon B."/>
            <person name="Souciet J.-L."/>
            <person name="Wincker P."/>
            <person name="Scholz U."/>
            <person name="Neuveglise N."/>
        </authorList>
    </citation>
    <scope>NUCLEOTIDE SEQUENCE</scope>
    <source>
        <strain evidence="8">LS3</strain>
    </source>
</reference>
<dbReference type="InterPro" id="IPR000222">
    <property type="entry name" value="PP2C_BS"/>
</dbReference>
<comment type="similarity">
    <text evidence="1 5">Belongs to the PP2C family.</text>
</comment>
<sequence>MVDSLNVPSRGSRSPSPNSRGFLKYFKRGRADSSGRDRSGSSSSISSKFSSVMSSPKVDNGGVCTFTVGVAEDRNLKCRRTMEDAHTFIYNFGDRVDCGYFAVFDGHAGGDAAEWCAKNVHDLLDRALSNDDEPSASHSLANAFQEADNQIAKLGLRNSGCTAAVALLRWEDEKKKRMLYVANVGDTRVVLCRGGQAFRLTYDHKGSDAHEGKRVANAGGVILNNRVNGVLAVTRSLGDSYMKDFVTGSPYTTATELEDQDEFLIIACDGLWDVCDDETAVKYIREISDPKQAAQKLVDYALNHFSSDNLTCMVIRLADQQRPINGTMVDGQQH</sequence>
<dbReference type="PhylomeDB" id="A0A060TC54"/>
<dbReference type="PANTHER" id="PTHR13832">
    <property type="entry name" value="PROTEIN PHOSPHATASE 2C"/>
    <property type="match status" value="1"/>
</dbReference>
<dbReference type="PANTHER" id="PTHR13832:SF837">
    <property type="entry name" value="PROTEIN PHOSPHATASE 2C-LIKE DOMAIN-CONTAINING PROTEIN 1"/>
    <property type="match status" value="1"/>
</dbReference>
<feature type="compositionally biased region" description="Low complexity" evidence="6">
    <location>
        <begin position="40"/>
        <end position="55"/>
    </location>
</feature>
<evidence type="ECO:0000256" key="2">
    <source>
        <dbReference type="ARBA" id="ARBA00022723"/>
    </source>
</evidence>
<dbReference type="Pfam" id="PF00481">
    <property type="entry name" value="PP2C"/>
    <property type="match status" value="1"/>
</dbReference>
<dbReference type="SMART" id="SM00331">
    <property type="entry name" value="PP2C_SIG"/>
    <property type="match status" value="1"/>
</dbReference>
<keyword evidence="3 5" id="KW-0378">Hydrolase</keyword>
<dbReference type="InterPro" id="IPR015655">
    <property type="entry name" value="PP2C"/>
</dbReference>
<evidence type="ECO:0000256" key="6">
    <source>
        <dbReference type="SAM" id="MobiDB-lite"/>
    </source>
</evidence>
<dbReference type="Gene3D" id="3.60.40.10">
    <property type="entry name" value="PPM-type phosphatase domain"/>
    <property type="match status" value="1"/>
</dbReference>
<keyword evidence="4 5" id="KW-0904">Protein phosphatase</keyword>
<feature type="domain" description="PPM-type phosphatase" evidence="7">
    <location>
        <begin position="67"/>
        <end position="317"/>
    </location>
</feature>
<name>A0A060TC54_BLAAD</name>
<feature type="compositionally biased region" description="Low complexity" evidence="6">
    <location>
        <begin position="8"/>
        <end position="21"/>
    </location>
</feature>